<gene>
    <name evidence="1" type="primary">U6500H00670</name>
    <name evidence="1" type="ORF">SEUBUCD650_0H00670</name>
</gene>
<name>A0ABN8VSU9_SACEU</name>
<dbReference type="EMBL" id="OX291498">
    <property type="protein sequence ID" value="CAI2019555.1"/>
    <property type="molecule type" value="Genomic_DNA"/>
</dbReference>
<accession>A0ABN8VSU9</accession>
<organism evidence="1 2">
    <name type="scientific">Saccharomyces eubayanus</name>
    <name type="common">Yeast</name>
    <dbReference type="NCBI Taxonomy" id="1080349"/>
    <lineage>
        <taxon>Eukaryota</taxon>
        <taxon>Fungi</taxon>
        <taxon>Dikarya</taxon>
        <taxon>Ascomycota</taxon>
        <taxon>Saccharomycotina</taxon>
        <taxon>Saccharomycetes</taxon>
        <taxon>Saccharomycetales</taxon>
        <taxon>Saccharomycetaceae</taxon>
        <taxon>Saccharomyces</taxon>
    </lineage>
</organism>
<keyword evidence="2" id="KW-1185">Reference proteome</keyword>
<protein>
    <submittedName>
        <fullName evidence="1">Uncharacterized protein</fullName>
    </submittedName>
</protein>
<evidence type="ECO:0000313" key="1">
    <source>
        <dbReference type="EMBL" id="CAI2019555.1"/>
    </source>
</evidence>
<evidence type="ECO:0000313" key="2">
    <source>
        <dbReference type="Proteomes" id="UP001152964"/>
    </source>
</evidence>
<proteinExistence type="predicted"/>
<reference evidence="1" key="1">
    <citation type="submission" date="2022-08" db="EMBL/GenBank/DDBJ databases">
        <authorList>
            <person name="Byrne P K."/>
        </authorList>
    </citation>
    <scope>NUCLEOTIDE SEQUENCE</scope>
    <source>
        <strain evidence="1">UCD650</strain>
    </source>
</reference>
<dbReference type="Proteomes" id="UP001152964">
    <property type="component" value="Chromosome 8"/>
</dbReference>
<sequence>MIISNLKASYCKMYIFIDFLMTYKRETANALSFSALFQFFLLLSEITFCQQNISLWILSKFINSQEKKNSPNMHTWLNDVRSGETRDSIVDAVMVALYSLRGSGRCGRWSWRNDAVLKLSRDYPALFINLNDTFLGDLIIFLHPHSHNGRKRKKDDD</sequence>